<accession>F0W5H7</accession>
<evidence type="ECO:0000259" key="2">
    <source>
        <dbReference type="Pfam" id="PF01728"/>
    </source>
</evidence>
<reference evidence="3" key="1">
    <citation type="journal article" date="2011" name="PLoS Biol.">
        <title>Gene gain and loss during evolution of obligate parasitism in the white rust pathogen of Arabidopsis thaliana.</title>
        <authorList>
            <person name="Kemen E."/>
            <person name="Gardiner A."/>
            <person name="Schultz-Larsen T."/>
            <person name="Kemen A.C."/>
            <person name="Balmuth A.L."/>
            <person name="Robert-Seilaniantz A."/>
            <person name="Bailey K."/>
            <person name="Holub E."/>
            <person name="Studholme D.J."/>
            <person name="Maclean D."/>
            <person name="Jones J.D."/>
        </authorList>
    </citation>
    <scope>NUCLEOTIDE SEQUENCE</scope>
</reference>
<dbReference type="InterPro" id="IPR029063">
    <property type="entry name" value="SAM-dependent_MTases_sf"/>
</dbReference>
<feature type="compositionally biased region" description="Basic and acidic residues" evidence="1">
    <location>
        <begin position="341"/>
        <end position="359"/>
    </location>
</feature>
<proteinExistence type="predicted"/>
<dbReference type="CDD" id="cd02440">
    <property type="entry name" value="AdoMet_MTases"/>
    <property type="match status" value="1"/>
</dbReference>
<sequence>MVIPSTPCVALHVGYTHVERYEEEVRAFLPDATIVSVAPILYIQRLSLCNKRLYQLLALQFGAGRMKAHRIYRLDHCCNHSEWIIRCLESNRRELNAVRIVGFPQMLQKALKQELLHQGFTLNPTRPSHMLDAVFQVENANYIYFGIREMSLVPLPSPLSSTPIQKIVPCRAYYKLQECLDIVHVNADDRVLDIGAAPGGWTRCLYERGACVTAVDPGELNIQVQPPRIQHLQMLLEDALPQLSKMQKFDVCVCDINVRVHQSASLMLKVASLLAPSAFLVLTLKLGKKPNENAVQEAISIAERILSEHYHAFETKWLQANTRNERTLFARRKPPALSVKRPTETNLGDRSKTEFRGSDPRNIYSPTLHQYKLNSWSASTGNEKVVSTP</sequence>
<organism evidence="3">
    <name type="scientific">Albugo laibachii Nc14</name>
    <dbReference type="NCBI Taxonomy" id="890382"/>
    <lineage>
        <taxon>Eukaryota</taxon>
        <taxon>Sar</taxon>
        <taxon>Stramenopiles</taxon>
        <taxon>Oomycota</taxon>
        <taxon>Peronosporomycetes</taxon>
        <taxon>Albuginales</taxon>
        <taxon>Albuginaceae</taxon>
        <taxon>Albugo</taxon>
    </lineage>
</organism>
<dbReference type="InterPro" id="IPR002877">
    <property type="entry name" value="RNA_MeTrfase_FtsJ_dom"/>
</dbReference>
<dbReference type="PANTHER" id="PTHR37524">
    <property type="entry name" value="RIBOSOMAL RNA LARGE SUBUNIT METHYLTRANSFERASE M"/>
    <property type="match status" value="1"/>
</dbReference>
<feature type="region of interest" description="Disordered" evidence="1">
    <location>
        <begin position="339"/>
        <end position="363"/>
    </location>
</feature>
<evidence type="ECO:0000256" key="1">
    <source>
        <dbReference type="SAM" id="MobiDB-lite"/>
    </source>
</evidence>
<protein>
    <submittedName>
        <fullName evidence="3">Predicted 23S rRNA methylase containing THUMP domain (ISS) putative</fullName>
    </submittedName>
</protein>
<gene>
    <name evidence="3" type="primary">AlNc14C21G2142</name>
    <name evidence="3" type="ORF">ALNC14_025110</name>
</gene>
<dbReference type="EMBL" id="FR824066">
    <property type="protein sequence ID" value="CCA16368.1"/>
    <property type="molecule type" value="Genomic_DNA"/>
</dbReference>
<dbReference type="Pfam" id="PF01728">
    <property type="entry name" value="FtsJ"/>
    <property type="match status" value="1"/>
</dbReference>
<keyword evidence="3" id="KW-0489">Methyltransferase</keyword>
<dbReference type="GO" id="GO:0008168">
    <property type="term" value="F:methyltransferase activity"/>
    <property type="evidence" value="ECO:0007669"/>
    <property type="project" value="UniProtKB-KW"/>
</dbReference>
<dbReference type="SUPFAM" id="SSF53335">
    <property type="entry name" value="S-adenosyl-L-methionine-dependent methyltransferases"/>
    <property type="match status" value="1"/>
</dbReference>
<keyword evidence="3" id="KW-0808">Transferase</keyword>
<dbReference type="Gene3D" id="3.40.50.150">
    <property type="entry name" value="Vaccinia Virus protein VP39"/>
    <property type="match status" value="1"/>
</dbReference>
<name>F0W5H7_9STRA</name>
<reference evidence="3" key="2">
    <citation type="submission" date="2011-02" db="EMBL/GenBank/DDBJ databases">
        <authorList>
            <person name="MacLean D."/>
        </authorList>
    </citation>
    <scope>NUCLEOTIDE SEQUENCE</scope>
</reference>
<dbReference type="GO" id="GO:0032259">
    <property type="term" value="P:methylation"/>
    <property type="evidence" value="ECO:0007669"/>
    <property type="project" value="UniProtKB-KW"/>
</dbReference>
<dbReference type="HOGENOM" id="CLU_701104_0_0_1"/>
<dbReference type="PANTHER" id="PTHR37524:SF2">
    <property type="entry name" value="RIBOSOMAL RNA METHYLTRANSFERASE FTSJ DOMAIN-CONTAINING PROTEIN"/>
    <property type="match status" value="1"/>
</dbReference>
<dbReference type="AlphaFoldDB" id="F0W5H7"/>
<feature type="domain" description="Ribosomal RNA methyltransferase FtsJ" evidence="2">
    <location>
        <begin position="170"/>
        <end position="289"/>
    </location>
</feature>
<evidence type="ECO:0000313" key="3">
    <source>
        <dbReference type="EMBL" id="CCA16368.1"/>
    </source>
</evidence>